<evidence type="ECO:0000256" key="1">
    <source>
        <dbReference type="SAM" id="MobiDB-lite"/>
    </source>
</evidence>
<feature type="compositionally biased region" description="Basic and acidic residues" evidence="1">
    <location>
        <begin position="356"/>
        <end position="370"/>
    </location>
</feature>
<feature type="compositionally biased region" description="Polar residues" evidence="1">
    <location>
        <begin position="330"/>
        <end position="347"/>
    </location>
</feature>
<dbReference type="OrthoDB" id="4148662at2759"/>
<feature type="compositionally biased region" description="Low complexity" evidence="1">
    <location>
        <begin position="253"/>
        <end position="264"/>
    </location>
</feature>
<dbReference type="AlphaFoldDB" id="A0A1W2TME8"/>
<dbReference type="OMA" id="WTGLVYC"/>
<sequence length="370" mass="38417">MDKVNPSISNGSCWSNVNVALEDAYIPCGNVADGSSYACCHFGDNCLSSNACYHARFGITYLAGCTTQDFSGPACQNKGPFFNQSWVGLTRCDPDQTSWAGCPEKAGIVGSSPPTANCKCAKDTVLFQDRPMLENIASLPQSLGGTISWFPNHEPTSTTSKPITTSKTLPTASTGVTSTTDSSPTSSNSPAESSPPVSTTPPHATGLSTGAKAGIGVGSAFGAIVIGCLIAVAVIFQRRKTKGKDIPSPRLPTPTTQSGPTQPGAPESTFSVLGGFKAELPADDPPRTNTMASSSITAPPTPTPTPSPAQPPTPHQYQPYRPGAYHRHSNVSQLSSGTPGYSESLVSVPSPVTLGEPHRSAQPETIHELQ</sequence>
<dbReference type="EMBL" id="DF977483">
    <property type="protein sequence ID" value="GAP89504.2"/>
    <property type="molecule type" value="Genomic_DNA"/>
</dbReference>
<keyword evidence="2" id="KW-0812">Transmembrane</keyword>
<feature type="region of interest" description="Disordered" evidence="1">
    <location>
        <begin position="150"/>
        <end position="205"/>
    </location>
</feature>
<dbReference type="STRING" id="77044.A0A1W2TME8"/>
<keyword evidence="4" id="KW-1185">Reference proteome</keyword>
<evidence type="ECO:0000313" key="4">
    <source>
        <dbReference type="Proteomes" id="UP000054516"/>
    </source>
</evidence>
<feature type="compositionally biased region" description="Low complexity" evidence="1">
    <location>
        <begin position="155"/>
        <end position="197"/>
    </location>
</feature>
<feature type="region of interest" description="Disordered" evidence="1">
    <location>
        <begin position="242"/>
        <end position="370"/>
    </location>
</feature>
<evidence type="ECO:0000313" key="3">
    <source>
        <dbReference type="EMBL" id="GAP89504.2"/>
    </source>
</evidence>
<accession>A0A1W2TME8</accession>
<gene>
    <name evidence="3" type="ORF">SAMD00023353_3800190</name>
</gene>
<keyword evidence="2" id="KW-1133">Transmembrane helix</keyword>
<organism evidence="3">
    <name type="scientific">Rosellinia necatrix</name>
    <name type="common">White root-rot fungus</name>
    <dbReference type="NCBI Taxonomy" id="77044"/>
    <lineage>
        <taxon>Eukaryota</taxon>
        <taxon>Fungi</taxon>
        <taxon>Dikarya</taxon>
        <taxon>Ascomycota</taxon>
        <taxon>Pezizomycotina</taxon>
        <taxon>Sordariomycetes</taxon>
        <taxon>Xylariomycetidae</taxon>
        <taxon>Xylariales</taxon>
        <taxon>Xylariaceae</taxon>
        <taxon>Rosellinia</taxon>
    </lineage>
</organism>
<feature type="compositionally biased region" description="Pro residues" evidence="1">
    <location>
        <begin position="299"/>
        <end position="314"/>
    </location>
</feature>
<evidence type="ECO:0000256" key="2">
    <source>
        <dbReference type="SAM" id="Phobius"/>
    </source>
</evidence>
<proteinExistence type="predicted"/>
<reference evidence="3" key="1">
    <citation type="submission" date="2016-03" db="EMBL/GenBank/DDBJ databases">
        <title>Draft genome sequence of Rosellinia necatrix.</title>
        <authorList>
            <person name="Kanematsu S."/>
        </authorList>
    </citation>
    <scope>NUCLEOTIDE SEQUENCE [LARGE SCALE GENOMIC DNA]</scope>
    <source>
        <strain evidence="3">W97</strain>
    </source>
</reference>
<feature type="transmembrane region" description="Helical" evidence="2">
    <location>
        <begin position="213"/>
        <end position="236"/>
    </location>
</feature>
<protein>
    <submittedName>
        <fullName evidence="3">Uncharacterized protein</fullName>
    </submittedName>
</protein>
<keyword evidence="2" id="KW-0472">Membrane</keyword>
<dbReference type="Proteomes" id="UP000054516">
    <property type="component" value="Unassembled WGS sequence"/>
</dbReference>
<name>A0A1W2TME8_ROSNE</name>